<dbReference type="PANTHER" id="PTHR33223">
    <property type="entry name" value="CCHC-TYPE DOMAIN-CONTAINING PROTEIN"/>
    <property type="match status" value="1"/>
</dbReference>
<dbReference type="Pfam" id="PF03732">
    <property type="entry name" value="Retrotrans_gag"/>
    <property type="match status" value="1"/>
</dbReference>
<gene>
    <name evidence="2" type="ORF">Slati_1944600</name>
</gene>
<dbReference type="PANTHER" id="PTHR33223:SF6">
    <property type="entry name" value="CCHC-TYPE DOMAIN-CONTAINING PROTEIN"/>
    <property type="match status" value="1"/>
</dbReference>
<name>A0AAW2X1S6_9LAMI</name>
<accession>A0AAW2X1S6</accession>
<proteinExistence type="predicted"/>
<reference evidence="2" key="2">
    <citation type="journal article" date="2024" name="Plant">
        <title>Genomic evolution and insights into agronomic trait innovations of Sesamum species.</title>
        <authorList>
            <person name="Miao H."/>
            <person name="Wang L."/>
            <person name="Qu L."/>
            <person name="Liu H."/>
            <person name="Sun Y."/>
            <person name="Le M."/>
            <person name="Wang Q."/>
            <person name="Wei S."/>
            <person name="Zheng Y."/>
            <person name="Lin W."/>
            <person name="Duan Y."/>
            <person name="Cao H."/>
            <person name="Xiong S."/>
            <person name="Wang X."/>
            <person name="Wei L."/>
            <person name="Li C."/>
            <person name="Ma Q."/>
            <person name="Ju M."/>
            <person name="Zhao R."/>
            <person name="Li G."/>
            <person name="Mu C."/>
            <person name="Tian Q."/>
            <person name="Mei H."/>
            <person name="Zhang T."/>
            <person name="Gao T."/>
            <person name="Zhang H."/>
        </authorList>
    </citation>
    <scope>NUCLEOTIDE SEQUENCE</scope>
    <source>
        <strain evidence="2">KEN1</strain>
    </source>
</reference>
<dbReference type="EMBL" id="JACGWN010000006">
    <property type="protein sequence ID" value="KAL0448167.1"/>
    <property type="molecule type" value="Genomic_DNA"/>
</dbReference>
<comment type="caution">
    <text evidence="2">The sequence shown here is derived from an EMBL/GenBank/DDBJ whole genome shotgun (WGS) entry which is preliminary data.</text>
</comment>
<evidence type="ECO:0000259" key="1">
    <source>
        <dbReference type="Pfam" id="PF03732"/>
    </source>
</evidence>
<evidence type="ECO:0000313" key="2">
    <source>
        <dbReference type="EMBL" id="KAL0448167.1"/>
    </source>
</evidence>
<protein>
    <recommendedName>
        <fullName evidence="1">Retrotransposon gag domain-containing protein</fullName>
    </recommendedName>
</protein>
<dbReference type="InterPro" id="IPR005162">
    <property type="entry name" value="Retrotrans_gag_dom"/>
</dbReference>
<reference evidence="2" key="1">
    <citation type="submission" date="2020-06" db="EMBL/GenBank/DDBJ databases">
        <authorList>
            <person name="Li T."/>
            <person name="Hu X."/>
            <person name="Zhang T."/>
            <person name="Song X."/>
            <person name="Zhang H."/>
            <person name="Dai N."/>
            <person name="Sheng W."/>
            <person name="Hou X."/>
            <person name="Wei L."/>
        </authorList>
    </citation>
    <scope>NUCLEOTIDE SEQUENCE</scope>
    <source>
        <strain evidence="2">KEN1</strain>
        <tissue evidence="2">Leaf</tissue>
    </source>
</reference>
<sequence>MAWFNQLPLGTIETLEQLSQHFLHYFAINKRYAKIASYLFTIVQHEHEGLREYVQRFLEAVLEVPHVSPELLASIMQQNLRSSRLKESILGKAPTTKEELLARAKKFIRKKETAGKRLMTLMKRRSIEEEGVMHPKGRERQTRAQTYASKQLSIFHAVKRSTS</sequence>
<dbReference type="AlphaFoldDB" id="A0AAW2X1S6"/>
<organism evidence="2">
    <name type="scientific">Sesamum latifolium</name>
    <dbReference type="NCBI Taxonomy" id="2727402"/>
    <lineage>
        <taxon>Eukaryota</taxon>
        <taxon>Viridiplantae</taxon>
        <taxon>Streptophyta</taxon>
        <taxon>Embryophyta</taxon>
        <taxon>Tracheophyta</taxon>
        <taxon>Spermatophyta</taxon>
        <taxon>Magnoliopsida</taxon>
        <taxon>eudicotyledons</taxon>
        <taxon>Gunneridae</taxon>
        <taxon>Pentapetalae</taxon>
        <taxon>asterids</taxon>
        <taxon>lamiids</taxon>
        <taxon>Lamiales</taxon>
        <taxon>Pedaliaceae</taxon>
        <taxon>Sesamum</taxon>
    </lineage>
</organism>
<feature type="domain" description="Retrotransposon gag" evidence="1">
    <location>
        <begin position="2"/>
        <end position="71"/>
    </location>
</feature>